<proteinExistence type="predicted"/>
<keyword evidence="2" id="KW-1185">Reference proteome</keyword>
<accession>A0AAD3GZT3</accession>
<gene>
    <name evidence="1" type="ORF">CTEN210_01836</name>
</gene>
<evidence type="ECO:0000313" key="2">
    <source>
        <dbReference type="Proteomes" id="UP001054902"/>
    </source>
</evidence>
<comment type="caution">
    <text evidence="1">The sequence shown here is derived from an EMBL/GenBank/DDBJ whole genome shotgun (WGS) entry which is preliminary data.</text>
</comment>
<name>A0AAD3GZT3_9STRA</name>
<dbReference type="AlphaFoldDB" id="A0AAD3GZT3"/>
<sequence>MNALRSTVARASIRATQRVQKRQMGSGAAAPEWTGIDKIVRDKFPEDYQVAGVILGGYAALFTLVKIMPSGSKEEAAPAPVKAAADTGSIPSIDDDNFADFIENEANLNKWIDSAE</sequence>
<protein>
    <submittedName>
        <fullName evidence="1">Uncharacterized protein</fullName>
    </submittedName>
</protein>
<evidence type="ECO:0000313" key="1">
    <source>
        <dbReference type="EMBL" id="GFH45362.1"/>
    </source>
</evidence>
<dbReference type="EMBL" id="BLLK01000020">
    <property type="protein sequence ID" value="GFH45362.1"/>
    <property type="molecule type" value="Genomic_DNA"/>
</dbReference>
<reference evidence="1 2" key="1">
    <citation type="journal article" date="2021" name="Sci. Rep.">
        <title>The genome of the diatom Chaetoceros tenuissimus carries an ancient integrated fragment of an extant virus.</title>
        <authorList>
            <person name="Hongo Y."/>
            <person name="Kimura K."/>
            <person name="Takaki Y."/>
            <person name="Yoshida Y."/>
            <person name="Baba S."/>
            <person name="Kobayashi G."/>
            <person name="Nagasaki K."/>
            <person name="Hano T."/>
            <person name="Tomaru Y."/>
        </authorList>
    </citation>
    <scope>NUCLEOTIDE SEQUENCE [LARGE SCALE GENOMIC DNA]</scope>
    <source>
        <strain evidence="1 2">NIES-3715</strain>
    </source>
</reference>
<dbReference type="Proteomes" id="UP001054902">
    <property type="component" value="Unassembled WGS sequence"/>
</dbReference>
<organism evidence="1 2">
    <name type="scientific">Chaetoceros tenuissimus</name>
    <dbReference type="NCBI Taxonomy" id="426638"/>
    <lineage>
        <taxon>Eukaryota</taxon>
        <taxon>Sar</taxon>
        <taxon>Stramenopiles</taxon>
        <taxon>Ochrophyta</taxon>
        <taxon>Bacillariophyta</taxon>
        <taxon>Coscinodiscophyceae</taxon>
        <taxon>Chaetocerotophycidae</taxon>
        <taxon>Chaetocerotales</taxon>
        <taxon>Chaetocerotaceae</taxon>
        <taxon>Chaetoceros</taxon>
    </lineage>
</organism>